<protein>
    <submittedName>
        <fullName evidence="2">Phage related integrase</fullName>
    </submittedName>
</protein>
<accession>A0A378K6V7</accession>
<organism evidence="2 3">
    <name type="scientific">Legionella pneumophila</name>
    <dbReference type="NCBI Taxonomy" id="446"/>
    <lineage>
        <taxon>Bacteria</taxon>
        <taxon>Pseudomonadati</taxon>
        <taxon>Pseudomonadota</taxon>
        <taxon>Gammaproteobacteria</taxon>
        <taxon>Legionellales</taxon>
        <taxon>Legionellaceae</taxon>
        <taxon>Legionella</taxon>
    </lineage>
</organism>
<sequence length="76" mass="8749">MSFTVHDLRRTFATTAESLDLPAYALKRLLNHKMNTDVTAGYIVRDVERLRKPMQRISDFLVRQMLGSVENIVALN</sequence>
<dbReference type="Proteomes" id="UP000254631">
    <property type="component" value="Unassembled WGS sequence"/>
</dbReference>
<reference evidence="2 3" key="1">
    <citation type="submission" date="2018-06" db="EMBL/GenBank/DDBJ databases">
        <authorList>
            <consortium name="Pathogen Informatics"/>
            <person name="Doyle S."/>
        </authorList>
    </citation>
    <scope>NUCLEOTIDE SEQUENCE [LARGE SCALE GENOMIC DNA]</scope>
    <source>
        <strain evidence="2 3">NCTC12000</strain>
    </source>
</reference>
<keyword evidence="1" id="KW-0233">DNA recombination</keyword>
<dbReference type="Gene3D" id="1.10.443.10">
    <property type="entry name" value="Intergrase catalytic core"/>
    <property type="match status" value="1"/>
</dbReference>
<evidence type="ECO:0000256" key="1">
    <source>
        <dbReference type="ARBA" id="ARBA00023172"/>
    </source>
</evidence>
<dbReference type="InterPro" id="IPR011010">
    <property type="entry name" value="DNA_brk_join_enz"/>
</dbReference>
<dbReference type="GO" id="GO:0003677">
    <property type="term" value="F:DNA binding"/>
    <property type="evidence" value="ECO:0007669"/>
    <property type="project" value="InterPro"/>
</dbReference>
<dbReference type="GO" id="GO:0015074">
    <property type="term" value="P:DNA integration"/>
    <property type="evidence" value="ECO:0007669"/>
    <property type="project" value="InterPro"/>
</dbReference>
<proteinExistence type="predicted"/>
<dbReference type="SUPFAM" id="SSF56349">
    <property type="entry name" value="DNA breaking-rejoining enzymes"/>
    <property type="match status" value="1"/>
</dbReference>
<dbReference type="GO" id="GO:0006310">
    <property type="term" value="P:DNA recombination"/>
    <property type="evidence" value="ECO:0007669"/>
    <property type="project" value="UniProtKB-KW"/>
</dbReference>
<name>A0A378K6V7_LEGPN</name>
<gene>
    <name evidence="2" type="ORF">NCTC12000_02088</name>
</gene>
<dbReference type="AlphaFoldDB" id="A0A378K6V7"/>
<dbReference type="InterPro" id="IPR013762">
    <property type="entry name" value="Integrase-like_cat_sf"/>
</dbReference>
<evidence type="ECO:0000313" key="2">
    <source>
        <dbReference type="EMBL" id="STX80080.1"/>
    </source>
</evidence>
<evidence type="ECO:0000313" key="3">
    <source>
        <dbReference type="Proteomes" id="UP000254631"/>
    </source>
</evidence>
<dbReference type="EMBL" id="UGOL01000001">
    <property type="protein sequence ID" value="STX80080.1"/>
    <property type="molecule type" value="Genomic_DNA"/>
</dbReference>